<dbReference type="PROSITE" id="PS50297">
    <property type="entry name" value="ANK_REP_REGION"/>
    <property type="match status" value="8"/>
</dbReference>
<evidence type="ECO:0000313" key="6">
    <source>
        <dbReference type="EMBL" id="KAL2050324.1"/>
    </source>
</evidence>
<reference evidence="6 7" key="1">
    <citation type="submission" date="2024-09" db="EMBL/GenBank/DDBJ databases">
        <title>Rethinking Asexuality: The Enigmatic Case of Functional Sexual Genes in Lepraria (Stereocaulaceae).</title>
        <authorList>
            <person name="Doellman M."/>
            <person name="Sun Y."/>
            <person name="Barcenas-Pena A."/>
            <person name="Lumbsch H.T."/>
            <person name="Grewe F."/>
        </authorList>
    </citation>
    <scope>NUCLEOTIDE SEQUENCE [LARGE SCALE GENOMIC DNA]</scope>
    <source>
        <strain evidence="6 7">Grewe 0041</strain>
    </source>
</reference>
<organism evidence="6 7">
    <name type="scientific">Lepraria finkii</name>
    <dbReference type="NCBI Taxonomy" id="1340010"/>
    <lineage>
        <taxon>Eukaryota</taxon>
        <taxon>Fungi</taxon>
        <taxon>Dikarya</taxon>
        <taxon>Ascomycota</taxon>
        <taxon>Pezizomycotina</taxon>
        <taxon>Lecanoromycetes</taxon>
        <taxon>OSLEUM clade</taxon>
        <taxon>Lecanoromycetidae</taxon>
        <taxon>Lecanorales</taxon>
        <taxon>Lecanorineae</taxon>
        <taxon>Stereocaulaceae</taxon>
        <taxon>Lepraria</taxon>
    </lineage>
</organism>
<feature type="domain" description="Nephrocystin 3-like N-terminal" evidence="5">
    <location>
        <begin position="207"/>
        <end position="382"/>
    </location>
</feature>
<dbReference type="Pfam" id="PF12796">
    <property type="entry name" value="Ank_2"/>
    <property type="match status" value="4"/>
</dbReference>
<keyword evidence="1" id="KW-0677">Repeat</keyword>
<feature type="repeat" description="ANK" evidence="3">
    <location>
        <begin position="743"/>
        <end position="767"/>
    </location>
</feature>
<feature type="repeat" description="ANK" evidence="3">
    <location>
        <begin position="709"/>
        <end position="733"/>
    </location>
</feature>
<feature type="repeat" description="ANK" evidence="3">
    <location>
        <begin position="777"/>
        <end position="801"/>
    </location>
</feature>
<dbReference type="Gene3D" id="1.25.40.20">
    <property type="entry name" value="Ankyrin repeat-containing domain"/>
    <property type="match status" value="3"/>
</dbReference>
<dbReference type="InterPro" id="IPR002110">
    <property type="entry name" value="Ankyrin_rpt"/>
</dbReference>
<dbReference type="Proteomes" id="UP001590951">
    <property type="component" value="Unassembled WGS sequence"/>
</dbReference>
<feature type="repeat" description="ANK" evidence="3">
    <location>
        <begin position="845"/>
        <end position="869"/>
    </location>
</feature>
<feature type="repeat" description="ANK" evidence="3">
    <location>
        <begin position="913"/>
        <end position="937"/>
    </location>
</feature>
<dbReference type="Pfam" id="PF00023">
    <property type="entry name" value="Ank"/>
    <property type="match status" value="1"/>
</dbReference>
<evidence type="ECO:0000259" key="5">
    <source>
        <dbReference type="Pfam" id="PF24883"/>
    </source>
</evidence>
<dbReference type="InterPro" id="IPR054471">
    <property type="entry name" value="GPIID_WHD"/>
</dbReference>
<proteinExistence type="predicted"/>
<dbReference type="InterPro" id="IPR056884">
    <property type="entry name" value="NPHP3-like_N"/>
</dbReference>
<dbReference type="PROSITE" id="PS50088">
    <property type="entry name" value="ANK_REPEAT"/>
    <property type="match status" value="8"/>
</dbReference>
<sequence>MAEPFGVGAGIVGVLGLTIQIAQVIIQFGLDWKDAPADVKNFMSELQSLKTVLSETNTNLLYNPEFKEAFENRPSILLSELGPNAPPATETKLSIESCKGDLERLLDELKKRGKGHRIGWDRFKGAFLIKRTQNSMDKLHRQCQLFNNMVSIDATTLVLITQREIRQARKEQKEWHNTEQNQKALTWLSNLSFEQKQRDVLSKRHPGTGQWLLNLDKFKAWRDGHPNEPSTLWCPGIPGAGKSVMTSIIIENLQQAFTEEDVSISYIYCDYKDRKNQTTVNLLSSLAKQLVLQQRDMPREVIDLYTRYGKGQSSPSLEDYSRLLLSLSNPFRRSFILVDALDEHIINEDEENAMRLTFLDELLDLQQLGNSSGAFTLFFTSRENHVIQKRLTGYVRLDIRAADPDIESYLRSRVRDPTRFALAEKVRDDNNLVNLIVGRVVEKAQGMFLLPRLYLDRLGCQTSVRNLRRALESLPTNLDQTYDEAMARIQGQVQEHSELALSALSWISNTLRPLRLDELQHALAVRLGDHNLDKEALEDEALIVSISAGLITVDAESRTIRLVHFTVEEYFKKMKQKWFPDADSRITETCITYLSFDAFGNGRCLSVQELEFRLQENCFLDYAARNWGFHACRADEHAIEDLALEFLLNDHKVSSSSQITLMPEYHYRGYSRSIPEQVFGVHLTAYFGLMGISRRLLEAKTVVDSKDSYGRTPLSWAAGKGHEAIAKLLLSRGDVAADSHDGDGRTPLSWAAMGGHEAIVKLLLSRGDVAADSQDRYGQTPLLWAAERGHEAIAKLLLSRGDVAADSQDEDGRTPLSWAAKRGHEAIAKLLLSRGDVAADSQDEDGLTPLSWAAEEGHEAIAKLLLSRGDVAADSQDRDGRTPLSWAAMGGHEAIAKLLLSRGDVAADSQDGDGWTPLLWAAKRGHEAIAKLLLSRGDVAADSQDGYGRTPLLWAAKRGHEAIVKLLLSRGDVAADSQDEDGLTPLSCAAKRGYEAIAKAAAESG</sequence>
<evidence type="ECO:0000313" key="7">
    <source>
        <dbReference type="Proteomes" id="UP001590951"/>
    </source>
</evidence>
<evidence type="ECO:0000259" key="4">
    <source>
        <dbReference type="Pfam" id="PF22939"/>
    </source>
</evidence>
<dbReference type="PANTHER" id="PTHR24180">
    <property type="entry name" value="CYCLIN-DEPENDENT KINASE INHIBITOR 2C-RELATED"/>
    <property type="match status" value="1"/>
</dbReference>
<feature type="domain" description="GPI inositol-deacylase winged helix" evidence="4">
    <location>
        <begin position="497"/>
        <end position="572"/>
    </location>
</feature>
<dbReference type="InterPro" id="IPR036770">
    <property type="entry name" value="Ankyrin_rpt-contain_sf"/>
</dbReference>
<keyword evidence="2 3" id="KW-0040">ANK repeat</keyword>
<gene>
    <name evidence="6" type="ORF">ABVK25_009432</name>
</gene>
<dbReference type="Pfam" id="PF22939">
    <property type="entry name" value="WHD_GPIID"/>
    <property type="match status" value="1"/>
</dbReference>
<dbReference type="EMBL" id="JBHFEH010000049">
    <property type="protein sequence ID" value="KAL2050324.1"/>
    <property type="molecule type" value="Genomic_DNA"/>
</dbReference>
<dbReference type="SMART" id="SM00248">
    <property type="entry name" value="ANK"/>
    <property type="match status" value="9"/>
</dbReference>
<feature type="repeat" description="ANK" evidence="3">
    <location>
        <begin position="811"/>
        <end position="835"/>
    </location>
</feature>
<evidence type="ECO:0000256" key="1">
    <source>
        <dbReference type="ARBA" id="ARBA00022737"/>
    </source>
</evidence>
<evidence type="ECO:0000256" key="2">
    <source>
        <dbReference type="ARBA" id="ARBA00023043"/>
    </source>
</evidence>
<keyword evidence="7" id="KW-1185">Reference proteome</keyword>
<evidence type="ECO:0000256" key="3">
    <source>
        <dbReference type="PROSITE-ProRule" id="PRU00023"/>
    </source>
</evidence>
<dbReference type="SUPFAM" id="SSF48403">
    <property type="entry name" value="Ankyrin repeat"/>
    <property type="match status" value="1"/>
</dbReference>
<dbReference type="Pfam" id="PF24883">
    <property type="entry name" value="NPHP3_N"/>
    <property type="match status" value="1"/>
</dbReference>
<feature type="repeat" description="ANK" evidence="3">
    <location>
        <begin position="879"/>
        <end position="903"/>
    </location>
</feature>
<dbReference type="InterPro" id="IPR051637">
    <property type="entry name" value="Ank_repeat_dom-contain_49"/>
</dbReference>
<comment type="caution">
    <text evidence="6">The sequence shown here is derived from an EMBL/GenBank/DDBJ whole genome shotgun (WGS) entry which is preliminary data.</text>
</comment>
<dbReference type="InterPro" id="IPR027417">
    <property type="entry name" value="P-loop_NTPase"/>
</dbReference>
<dbReference type="Gene3D" id="3.40.50.300">
    <property type="entry name" value="P-loop containing nucleotide triphosphate hydrolases"/>
    <property type="match status" value="1"/>
</dbReference>
<protein>
    <submittedName>
        <fullName evidence="6">Uncharacterized protein</fullName>
    </submittedName>
</protein>
<name>A0ABR4AXE5_9LECA</name>
<dbReference type="PANTHER" id="PTHR24180:SF45">
    <property type="entry name" value="POLY [ADP-RIBOSE] POLYMERASE TANKYRASE"/>
    <property type="match status" value="1"/>
</dbReference>
<accession>A0ABR4AXE5</accession>
<feature type="repeat" description="ANK" evidence="3">
    <location>
        <begin position="947"/>
        <end position="971"/>
    </location>
</feature>